<feature type="region of interest" description="Disordered" evidence="1">
    <location>
        <begin position="632"/>
        <end position="666"/>
    </location>
</feature>
<dbReference type="Proteomes" id="UP000639338">
    <property type="component" value="Unassembled WGS sequence"/>
</dbReference>
<accession>A0A834XT60</accession>
<dbReference type="OrthoDB" id="6747212at2759"/>
<proteinExistence type="predicted"/>
<evidence type="ECO:0000313" key="2">
    <source>
        <dbReference type="EMBL" id="KAF7990804.1"/>
    </source>
</evidence>
<gene>
    <name evidence="2" type="ORF">HCN44_000609</name>
</gene>
<dbReference type="AlphaFoldDB" id="A0A834XT60"/>
<feature type="region of interest" description="Disordered" evidence="1">
    <location>
        <begin position="688"/>
        <end position="710"/>
    </location>
</feature>
<feature type="region of interest" description="Disordered" evidence="1">
    <location>
        <begin position="834"/>
        <end position="889"/>
    </location>
</feature>
<protein>
    <submittedName>
        <fullName evidence="2">Uncharacterized protein</fullName>
    </submittedName>
</protein>
<organism evidence="2 3">
    <name type="scientific">Aphidius gifuensis</name>
    <name type="common">Parasitoid wasp</name>
    <dbReference type="NCBI Taxonomy" id="684658"/>
    <lineage>
        <taxon>Eukaryota</taxon>
        <taxon>Metazoa</taxon>
        <taxon>Ecdysozoa</taxon>
        <taxon>Arthropoda</taxon>
        <taxon>Hexapoda</taxon>
        <taxon>Insecta</taxon>
        <taxon>Pterygota</taxon>
        <taxon>Neoptera</taxon>
        <taxon>Endopterygota</taxon>
        <taxon>Hymenoptera</taxon>
        <taxon>Apocrita</taxon>
        <taxon>Ichneumonoidea</taxon>
        <taxon>Braconidae</taxon>
        <taxon>Aphidiinae</taxon>
        <taxon>Aphidius</taxon>
    </lineage>
</organism>
<comment type="caution">
    <text evidence="2">The sequence shown here is derived from an EMBL/GenBank/DDBJ whole genome shotgun (WGS) entry which is preliminary data.</text>
</comment>
<feature type="compositionally biased region" description="Polar residues" evidence="1">
    <location>
        <begin position="649"/>
        <end position="662"/>
    </location>
</feature>
<evidence type="ECO:0000313" key="3">
    <source>
        <dbReference type="Proteomes" id="UP000639338"/>
    </source>
</evidence>
<feature type="compositionally biased region" description="Basic and acidic residues" evidence="1">
    <location>
        <begin position="689"/>
        <end position="701"/>
    </location>
</feature>
<feature type="compositionally biased region" description="Polar residues" evidence="1">
    <location>
        <begin position="872"/>
        <end position="889"/>
    </location>
</feature>
<name>A0A834XT60_APHGI</name>
<dbReference type="EMBL" id="JACMRX010000004">
    <property type="protein sequence ID" value="KAF7990804.1"/>
    <property type="molecule type" value="Genomic_DNA"/>
</dbReference>
<feature type="compositionally biased region" description="Polar residues" evidence="1">
    <location>
        <begin position="421"/>
        <end position="436"/>
    </location>
</feature>
<feature type="compositionally biased region" description="Basic and acidic residues" evidence="1">
    <location>
        <begin position="437"/>
        <end position="446"/>
    </location>
</feature>
<keyword evidence="3" id="KW-1185">Reference proteome</keyword>
<sequence length="973" mass="108804">MSDLANLKSPDLIDLKTPETTIIESSKLPSPLIPVSKNVENILVNELSTTDASTTSVQDELKSRKSIDNNPFDMVIRQISEYVNKAEDPFESVWEKATSSSSSSIDNNKSNINSIMHKDGKKIHGRIPSIYIEPSSPNHDLSILNQSAMNDTLSTSSDSDPKIASFDSQQISMCIQQGTIDTELMNYDKPINDNNFNKFRRSFSQGDCLPIKKTSRSKSQTIAGDKLNDLQSDKDLMSWMAFSDPMNQAFLPKTNKNSTSNTSDVSTISRLTSQGSSNLSSCSYNSTANRAFIDSNTGNVEVPDTIGSNLSDLILKFNHLKANLTNRSSESEYFELDNIGKKKNQLVDLSNDSVFIENNVKSKDDIFIHAQNLEKKFEQLATGSCGNINISYETPPDQMSNEDIIEPDIPVDNLIDFSPSPVKSFNSKPTNNQDNTESNKNDDDKLNQQNDNDSINSLDTKLVDPDKKLEEAILLMNLKKLIKSENNLEAIELLKNLENVLGVTCQSNSELLKFCLQEKTNLSKSINKSKIDEFENNTDNEKQSNISIHIDDYEYSNENSKQLSSEDNTNIDESKSIHDEINKSQETNIVKSMGNKNLVVDIKNALEKLIINVNGEPEKLLENINKILDKDDEKNSSLTPKKSGLSYRSIRSLSHQSMNDSNGKIKKTIERTPIKRRSLVVNQSIYTPKKNESKTRIDSPKKSPMKRISSDPGISKVFVEKKVPDTVLKMQKTMPIMDKTKLRKKYNKDMPLLGKKGPLKALIPMGSMQRETLSVTPSKIGRKIPSALKLVTSTPQQNSSILIDCIKKSPKKKPVASSTPDRISKIWKAKIQIPDSPKNKNNMSWNISPVSPTPPVQLPNKSMSETKKRQSEITNVSRSRVSTTPRQLNRSSISAMIKSPRQLNSPLKKLNKSCSMSSAPRQSICKVGDTNKNITASPLKEKNSSSLKFQNSTKIRKYSFNGDLTKENKLKYN</sequence>
<feature type="compositionally biased region" description="Polar residues" evidence="1">
    <location>
        <begin position="839"/>
        <end position="850"/>
    </location>
</feature>
<reference evidence="2 3" key="1">
    <citation type="submission" date="2020-08" db="EMBL/GenBank/DDBJ databases">
        <title>Aphidius gifuensis genome sequencing and assembly.</title>
        <authorList>
            <person name="Du Z."/>
        </authorList>
    </citation>
    <scope>NUCLEOTIDE SEQUENCE [LARGE SCALE GENOMIC DNA]</scope>
    <source>
        <strain evidence="2">YNYX2018</strain>
        <tissue evidence="2">Adults</tissue>
    </source>
</reference>
<evidence type="ECO:0000256" key="1">
    <source>
        <dbReference type="SAM" id="MobiDB-lite"/>
    </source>
</evidence>
<feature type="region of interest" description="Disordered" evidence="1">
    <location>
        <begin position="420"/>
        <end position="460"/>
    </location>
</feature>